<dbReference type="Proteomes" id="UP000290365">
    <property type="component" value="Chromosome"/>
</dbReference>
<name>A0A4P6K2H0_KTERU</name>
<dbReference type="KEGG" id="kbs:EPA93_41175"/>
<dbReference type="OrthoDB" id="160292at2"/>
<evidence type="ECO:0000256" key="1">
    <source>
        <dbReference type="SAM" id="MobiDB-lite"/>
    </source>
</evidence>
<dbReference type="RefSeq" id="WP_129893113.1">
    <property type="nucleotide sequence ID" value="NZ_CP035758.1"/>
</dbReference>
<organism evidence="2 3">
    <name type="scientific">Ktedonosporobacter rubrisoli</name>
    <dbReference type="NCBI Taxonomy" id="2509675"/>
    <lineage>
        <taxon>Bacteria</taxon>
        <taxon>Bacillati</taxon>
        <taxon>Chloroflexota</taxon>
        <taxon>Ktedonobacteria</taxon>
        <taxon>Ktedonobacterales</taxon>
        <taxon>Ktedonosporobacteraceae</taxon>
        <taxon>Ktedonosporobacter</taxon>
    </lineage>
</organism>
<gene>
    <name evidence="2" type="ORF">EPA93_41175</name>
</gene>
<keyword evidence="3" id="KW-1185">Reference proteome</keyword>
<feature type="region of interest" description="Disordered" evidence="1">
    <location>
        <begin position="44"/>
        <end position="73"/>
    </location>
</feature>
<dbReference type="EMBL" id="CP035758">
    <property type="protein sequence ID" value="QBD82053.1"/>
    <property type="molecule type" value="Genomic_DNA"/>
</dbReference>
<dbReference type="AlphaFoldDB" id="A0A4P6K2H0"/>
<reference evidence="2 3" key="1">
    <citation type="submission" date="2019-01" db="EMBL/GenBank/DDBJ databases">
        <title>Ktedonosporobacter rubrisoli SCAWS-G2.</title>
        <authorList>
            <person name="Huang Y."/>
            <person name="Yan B."/>
        </authorList>
    </citation>
    <scope>NUCLEOTIDE SEQUENCE [LARGE SCALE GENOMIC DNA]</scope>
    <source>
        <strain evidence="2 3">SCAWS-G2</strain>
    </source>
</reference>
<proteinExistence type="predicted"/>
<evidence type="ECO:0000313" key="2">
    <source>
        <dbReference type="EMBL" id="QBD82053.1"/>
    </source>
</evidence>
<evidence type="ECO:0000313" key="3">
    <source>
        <dbReference type="Proteomes" id="UP000290365"/>
    </source>
</evidence>
<feature type="compositionally biased region" description="Polar residues" evidence="1">
    <location>
        <begin position="44"/>
        <end position="58"/>
    </location>
</feature>
<protein>
    <submittedName>
        <fullName evidence="2">Uncharacterized protein</fullName>
    </submittedName>
</protein>
<sequence>MQQFASNPNPNRNSRSRTMLITAITLFALSGLLVGFTVGALNHPSQAQQAQPKKTSSPVAKATKETQPTQATQGKVALGCPQLGQYSTEMVADGSTTYTFAAQAIDKSIDSTPPCGHGKPIQNSGITCRLWLSSPKGVSVPNDVWTNPAALSQPLPNEVQGALAFDPSTPQVQPCQNGKGQWKFTVSPQVDHGSYVLAVLTDWEGTYANWSWTAPIKVKTANN</sequence>
<accession>A0A4P6K2H0</accession>